<dbReference type="GO" id="GO:0016020">
    <property type="term" value="C:membrane"/>
    <property type="evidence" value="ECO:0007669"/>
    <property type="project" value="UniProtKB-SubCell"/>
</dbReference>
<accession>A0A915EEU3</accession>
<evidence type="ECO:0000313" key="7">
    <source>
        <dbReference type="WBParaSite" id="jg513"/>
    </source>
</evidence>
<evidence type="ECO:0000256" key="3">
    <source>
        <dbReference type="ARBA" id="ARBA00022989"/>
    </source>
</evidence>
<keyword evidence="4 5" id="KW-0472">Membrane</keyword>
<keyword evidence="6" id="KW-1185">Reference proteome</keyword>
<evidence type="ECO:0000256" key="4">
    <source>
        <dbReference type="ARBA" id="ARBA00023136"/>
    </source>
</evidence>
<dbReference type="WBParaSite" id="jg513">
    <property type="protein sequence ID" value="jg513"/>
    <property type="gene ID" value="jg513"/>
</dbReference>
<feature type="transmembrane region" description="Helical" evidence="5">
    <location>
        <begin position="24"/>
        <end position="43"/>
    </location>
</feature>
<sequence>MFVPSATNFLNDTFRIEPGWESIYYIYQIFFAYYLFTIMPLTIERLVATLQAKEYEKNSTPYFGIVSTLANVKFV</sequence>
<evidence type="ECO:0000256" key="2">
    <source>
        <dbReference type="ARBA" id="ARBA00022692"/>
    </source>
</evidence>
<reference evidence="7" key="1">
    <citation type="submission" date="2022-11" db="UniProtKB">
        <authorList>
            <consortium name="WormBaseParasite"/>
        </authorList>
    </citation>
    <scope>IDENTIFICATION</scope>
</reference>
<dbReference type="InterPro" id="IPR019408">
    <property type="entry name" value="7TM_GPCR_serpentine_rcpt_Srab"/>
</dbReference>
<dbReference type="Pfam" id="PF10292">
    <property type="entry name" value="7TM_GPCR_Srab"/>
    <property type="match status" value="1"/>
</dbReference>
<organism evidence="6 7">
    <name type="scientific">Ditylenchus dipsaci</name>
    <dbReference type="NCBI Taxonomy" id="166011"/>
    <lineage>
        <taxon>Eukaryota</taxon>
        <taxon>Metazoa</taxon>
        <taxon>Ecdysozoa</taxon>
        <taxon>Nematoda</taxon>
        <taxon>Chromadorea</taxon>
        <taxon>Rhabditida</taxon>
        <taxon>Tylenchina</taxon>
        <taxon>Tylenchomorpha</taxon>
        <taxon>Sphaerularioidea</taxon>
        <taxon>Anguinidae</taxon>
        <taxon>Anguininae</taxon>
        <taxon>Ditylenchus</taxon>
    </lineage>
</organism>
<dbReference type="Proteomes" id="UP000887574">
    <property type="component" value="Unplaced"/>
</dbReference>
<keyword evidence="2 5" id="KW-0812">Transmembrane</keyword>
<name>A0A915EEU3_9BILA</name>
<comment type="subcellular location">
    <subcellularLocation>
        <location evidence="1">Membrane</location>
        <topology evidence="1">Multi-pass membrane protein</topology>
    </subcellularLocation>
</comment>
<proteinExistence type="predicted"/>
<evidence type="ECO:0000256" key="5">
    <source>
        <dbReference type="SAM" id="Phobius"/>
    </source>
</evidence>
<dbReference type="AlphaFoldDB" id="A0A915EEU3"/>
<keyword evidence="3 5" id="KW-1133">Transmembrane helix</keyword>
<evidence type="ECO:0000256" key="1">
    <source>
        <dbReference type="ARBA" id="ARBA00004141"/>
    </source>
</evidence>
<evidence type="ECO:0000313" key="6">
    <source>
        <dbReference type="Proteomes" id="UP000887574"/>
    </source>
</evidence>
<protein>
    <submittedName>
        <fullName evidence="7">Uncharacterized protein</fullName>
    </submittedName>
</protein>